<comment type="caution">
    <text evidence="3">The sequence shown here is derived from an EMBL/GenBank/DDBJ whole genome shotgun (WGS) entry which is preliminary data.</text>
</comment>
<proteinExistence type="predicted"/>
<evidence type="ECO:0000313" key="3">
    <source>
        <dbReference type="EMBL" id="PWI71032.1"/>
    </source>
</evidence>
<dbReference type="InterPro" id="IPR013766">
    <property type="entry name" value="Thioredoxin_domain"/>
</dbReference>
<reference evidence="3 4" key="1">
    <citation type="journal article" date="2016" name="Front. Microbiol.">
        <title>Genome and transcriptome sequences reveal the specific parasitism of the nematophagous Purpureocillium lilacinum 36-1.</title>
        <authorList>
            <person name="Xie J."/>
            <person name="Li S."/>
            <person name="Mo C."/>
            <person name="Xiao X."/>
            <person name="Peng D."/>
            <person name="Wang G."/>
            <person name="Xiao Y."/>
        </authorList>
    </citation>
    <scope>NUCLEOTIDE SEQUENCE [LARGE SCALE GENOMIC DNA]</scope>
    <source>
        <strain evidence="3 4">36-1</strain>
    </source>
</reference>
<dbReference type="Gene3D" id="3.40.30.10">
    <property type="entry name" value="Glutaredoxin"/>
    <property type="match status" value="1"/>
</dbReference>
<protein>
    <recommendedName>
        <fullName evidence="2">Thioredoxin domain-containing protein</fullName>
    </recommendedName>
</protein>
<feature type="region of interest" description="Disordered" evidence="1">
    <location>
        <begin position="1"/>
        <end position="97"/>
    </location>
</feature>
<dbReference type="Proteomes" id="UP000245956">
    <property type="component" value="Unassembled WGS sequence"/>
</dbReference>
<dbReference type="SUPFAM" id="SSF52833">
    <property type="entry name" value="Thioredoxin-like"/>
    <property type="match status" value="1"/>
</dbReference>
<gene>
    <name evidence="3" type="ORF">PCL_12400</name>
</gene>
<dbReference type="CDD" id="cd02947">
    <property type="entry name" value="TRX_family"/>
    <property type="match status" value="1"/>
</dbReference>
<dbReference type="AlphaFoldDB" id="A0A2U3E978"/>
<organism evidence="3 4">
    <name type="scientific">Purpureocillium lilacinum</name>
    <name type="common">Paecilomyces lilacinus</name>
    <dbReference type="NCBI Taxonomy" id="33203"/>
    <lineage>
        <taxon>Eukaryota</taxon>
        <taxon>Fungi</taxon>
        <taxon>Dikarya</taxon>
        <taxon>Ascomycota</taxon>
        <taxon>Pezizomycotina</taxon>
        <taxon>Sordariomycetes</taxon>
        <taxon>Hypocreomycetidae</taxon>
        <taxon>Hypocreales</taxon>
        <taxon>Ophiocordycipitaceae</taxon>
        <taxon>Purpureocillium</taxon>
    </lineage>
</organism>
<dbReference type="EMBL" id="LCWV01000008">
    <property type="protein sequence ID" value="PWI71032.1"/>
    <property type="molecule type" value="Genomic_DNA"/>
</dbReference>
<dbReference type="InterPro" id="IPR036249">
    <property type="entry name" value="Thioredoxin-like_sf"/>
</dbReference>
<evidence type="ECO:0000256" key="1">
    <source>
        <dbReference type="SAM" id="MobiDB-lite"/>
    </source>
</evidence>
<feature type="domain" description="Thioredoxin" evidence="2">
    <location>
        <begin position="178"/>
        <end position="325"/>
    </location>
</feature>
<sequence length="349" mass="37033">MHDGCSMTMHRCSKGGARGSCAAATGLRGRAPVRNLEQPQRSGRAPTAGGQGSPQTSRQGPASPGIPAQAKLPAVPRARRQPSNQQHVDAAKVLPATRSLTTHLPRRDIDHDHPQFTCQHGLFGRLAMSAATPHAARLGAAATARHFKTPPAVPALGRVTRQPPYRQQQRHAAPMRTPLACRQAASFSSSAARPARNQVLDPIRNPDSFYTHLSLSSSARAPLLTFWTASWCPTCRTVLPLLTSLVESGVGEPEGGVFLAPVEFDSPDIMAVSGADNLAMTYMITSVPTLLSFDAGEPQTATRVTDGRKLADRQFLEEWIRNEARRHGGRGGGGGGGVGAAFGGLFGKR</sequence>
<evidence type="ECO:0000259" key="2">
    <source>
        <dbReference type="PROSITE" id="PS51352"/>
    </source>
</evidence>
<name>A0A2U3E978_PURLI</name>
<evidence type="ECO:0000313" key="4">
    <source>
        <dbReference type="Proteomes" id="UP000245956"/>
    </source>
</evidence>
<dbReference type="PROSITE" id="PS51352">
    <property type="entry name" value="THIOREDOXIN_2"/>
    <property type="match status" value="1"/>
</dbReference>
<accession>A0A2U3E978</accession>